<dbReference type="AlphaFoldDB" id="A0A2T2P216"/>
<accession>A0A2T2P216</accession>
<dbReference type="EMBL" id="KZ678130">
    <property type="protein sequence ID" value="PSN71673.1"/>
    <property type="molecule type" value="Genomic_DNA"/>
</dbReference>
<evidence type="ECO:0000313" key="2">
    <source>
        <dbReference type="EMBL" id="PSN71673.1"/>
    </source>
</evidence>
<keyword evidence="3" id="KW-1185">Reference proteome</keyword>
<protein>
    <submittedName>
        <fullName evidence="2">Uncharacterized protein</fullName>
    </submittedName>
</protein>
<evidence type="ECO:0000313" key="3">
    <source>
        <dbReference type="Proteomes" id="UP000240883"/>
    </source>
</evidence>
<feature type="region of interest" description="Disordered" evidence="1">
    <location>
        <begin position="122"/>
        <end position="171"/>
    </location>
</feature>
<gene>
    <name evidence="2" type="ORF">BS50DRAFT_233703</name>
</gene>
<reference evidence="2 3" key="1">
    <citation type="journal article" date="2018" name="Front. Microbiol.">
        <title>Genome-Wide Analysis of Corynespora cassiicola Leaf Fall Disease Putative Effectors.</title>
        <authorList>
            <person name="Lopez D."/>
            <person name="Ribeiro S."/>
            <person name="Label P."/>
            <person name="Fumanal B."/>
            <person name="Venisse J.S."/>
            <person name="Kohler A."/>
            <person name="de Oliveira R.R."/>
            <person name="Labutti K."/>
            <person name="Lipzen A."/>
            <person name="Lail K."/>
            <person name="Bauer D."/>
            <person name="Ohm R.A."/>
            <person name="Barry K.W."/>
            <person name="Spatafora J."/>
            <person name="Grigoriev I.V."/>
            <person name="Martin F.M."/>
            <person name="Pujade-Renaud V."/>
        </authorList>
    </citation>
    <scope>NUCLEOTIDE SEQUENCE [LARGE SCALE GENOMIC DNA]</scope>
    <source>
        <strain evidence="2 3">Philippines</strain>
    </source>
</reference>
<proteinExistence type="predicted"/>
<feature type="region of interest" description="Disordered" evidence="1">
    <location>
        <begin position="29"/>
        <end position="51"/>
    </location>
</feature>
<dbReference type="Proteomes" id="UP000240883">
    <property type="component" value="Unassembled WGS sequence"/>
</dbReference>
<name>A0A2T2P216_CORCC</name>
<sequence>MYGLLAPRAGQSLRVMCKTDVPMPTLISRRKKGHGRRYSEGEWAGGRADSGRTTPTVALRAYFRQSSANIEPSARVLYGNCHADSPTHQRPSSAPQPRLYPLPLRLLHRPRHIQTLLPRIPHKQAGSTQQAVVCPQSIPLSERRGGYASQTKPRPPMSPFPTAPVLSPQDE</sequence>
<evidence type="ECO:0000256" key="1">
    <source>
        <dbReference type="SAM" id="MobiDB-lite"/>
    </source>
</evidence>
<feature type="compositionally biased region" description="Pro residues" evidence="1">
    <location>
        <begin position="153"/>
        <end position="162"/>
    </location>
</feature>
<organism evidence="2 3">
    <name type="scientific">Corynespora cassiicola Philippines</name>
    <dbReference type="NCBI Taxonomy" id="1448308"/>
    <lineage>
        <taxon>Eukaryota</taxon>
        <taxon>Fungi</taxon>
        <taxon>Dikarya</taxon>
        <taxon>Ascomycota</taxon>
        <taxon>Pezizomycotina</taxon>
        <taxon>Dothideomycetes</taxon>
        <taxon>Pleosporomycetidae</taxon>
        <taxon>Pleosporales</taxon>
        <taxon>Corynesporascaceae</taxon>
        <taxon>Corynespora</taxon>
    </lineage>
</organism>